<evidence type="ECO:0000256" key="1">
    <source>
        <dbReference type="SAM" id="SignalP"/>
    </source>
</evidence>
<dbReference type="PROSITE" id="PS51257">
    <property type="entry name" value="PROKAR_LIPOPROTEIN"/>
    <property type="match status" value="1"/>
</dbReference>
<feature type="domain" description="Lcl C-terminal" evidence="2">
    <location>
        <begin position="307"/>
        <end position="458"/>
    </location>
</feature>
<organism evidence="3 4">
    <name type="scientific">Shewanella psychropiezotolerans</name>
    <dbReference type="NCBI Taxonomy" id="2593655"/>
    <lineage>
        <taxon>Bacteria</taxon>
        <taxon>Pseudomonadati</taxon>
        <taxon>Pseudomonadota</taxon>
        <taxon>Gammaproteobacteria</taxon>
        <taxon>Alteromonadales</taxon>
        <taxon>Shewanellaceae</taxon>
        <taxon>Shewanella</taxon>
    </lineage>
</organism>
<keyword evidence="1" id="KW-0732">Signal</keyword>
<feature type="chain" id="PRO_5047112618" evidence="1">
    <location>
        <begin position="28"/>
        <end position="483"/>
    </location>
</feature>
<dbReference type="Pfam" id="PF07603">
    <property type="entry name" value="Lcl_C"/>
    <property type="match status" value="1"/>
</dbReference>
<sequence length="483" mass="52297">MEKWRSRTMKINLSPLYLALVCAGLTACGSSDDSTTTPTIEPAKVYSVSFAADASIDGQICADGNQNFVCDVGETQADMTAGVATLSSEDVAVLNNYYILQSQDAGSDKPMMRYLASAAIADKSEVTLNPVSSMVSGLMLNGMTQEKALASIASSLNKQFTLELPTDASLLQHHDALTDFNPKFDIMWQAIGAKAAQSPALLAAMSQHLASWAGMTDEDMLVFAEDIIGYASQLNSVYPMTDTGITLFADGTSFASDSRDEQFAGQDADYGLDKTNNDNSDGAAGFSYQKLDAKGEALAADAQLWSCVKDLNTGLIWENKTADGTGVQDKDRLLVYIKDERVITQGEIDEASCDDASGICTTSQYQTHLNELEDKQGLCGVKDWQLPSFDQLYSLVNFASTDSGSDDVQMAVDIKFFPNSADNDYWSSTPSVENYASMDQSAYMWTLGFNRWYMGATTSYSYCVSQDDCDYPSALPVRLVGVK</sequence>
<proteinExistence type="predicted"/>
<dbReference type="EMBL" id="CP041614">
    <property type="protein sequence ID" value="QDO84659.1"/>
    <property type="molecule type" value="Genomic_DNA"/>
</dbReference>
<dbReference type="InterPro" id="IPR011460">
    <property type="entry name" value="Lcl_C"/>
</dbReference>
<protein>
    <submittedName>
        <fullName evidence="3">DUF1566 domain-containing protein</fullName>
    </submittedName>
</protein>
<keyword evidence="4" id="KW-1185">Reference proteome</keyword>
<feature type="signal peptide" evidence="1">
    <location>
        <begin position="1"/>
        <end position="27"/>
    </location>
</feature>
<evidence type="ECO:0000313" key="3">
    <source>
        <dbReference type="EMBL" id="QDO84659.1"/>
    </source>
</evidence>
<dbReference type="Proteomes" id="UP000315947">
    <property type="component" value="Chromosome"/>
</dbReference>
<gene>
    <name evidence="3" type="ORF">FM037_17350</name>
</gene>
<reference evidence="3 4" key="1">
    <citation type="submission" date="2019-07" db="EMBL/GenBank/DDBJ databases">
        <title>Shewanella sp. YLB-06 whole genomic sequence.</title>
        <authorList>
            <person name="Yu L."/>
        </authorList>
    </citation>
    <scope>NUCLEOTIDE SEQUENCE [LARGE SCALE GENOMIC DNA]</scope>
    <source>
        <strain evidence="3 4">YLB-06</strain>
    </source>
</reference>
<name>A0ABX5WZZ3_9GAMM</name>
<evidence type="ECO:0000313" key="4">
    <source>
        <dbReference type="Proteomes" id="UP000315947"/>
    </source>
</evidence>
<accession>A0ABX5WZZ3</accession>
<evidence type="ECO:0000259" key="2">
    <source>
        <dbReference type="Pfam" id="PF07603"/>
    </source>
</evidence>